<name>A0A0R3QZD7_9BILA</name>
<organism evidence="2">
    <name type="scientific">Brugia timori</name>
    <dbReference type="NCBI Taxonomy" id="42155"/>
    <lineage>
        <taxon>Eukaryota</taxon>
        <taxon>Metazoa</taxon>
        <taxon>Ecdysozoa</taxon>
        <taxon>Nematoda</taxon>
        <taxon>Chromadorea</taxon>
        <taxon>Rhabditida</taxon>
        <taxon>Spirurina</taxon>
        <taxon>Spiruromorpha</taxon>
        <taxon>Filarioidea</taxon>
        <taxon>Onchocercidae</taxon>
        <taxon>Brugia</taxon>
    </lineage>
</organism>
<dbReference type="WBParaSite" id="BTMF_0001311101-mRNA-1">
    <property type="protein sequence ID" value="BTMF_0001311101-mRNA-1"/>
    <property type="gene ID" value="BTMF_0001311101"/>
</dbReference>
<protein>
    <submittedName>
        <fullName evidence="2">Secreted protein</fullName>
    </submittedName>
</protein>
<evidence type="ECO:0000256" key="1">
    <source>
        <dbReference type="SAM" id="Phobius"/>
    </source>
</evidence>
<reference evidence="2" key="1">
    <citation type="submission" date="2017-02" db="UniProtKB">
        <authorList>
            <consortium name="WormBaseParasite"/>
        </authorList>
    </citation>
    <scope>IDENTIFICATION</scope>
</reference>
<evidence type="ECO:0000313" key="2">
    <source>
        <dbReference type="WBParaSite" id="BTMF_0001311101-mRNA-1"/>
    </source>
</evidence>
<dbReference type="AlphaFoldDB" id="A0A0R3QZD7"/>
<feature type="transmembrane region" description="Helical" evidence="1">
    <location>
        <begin position="21"/>
        <end position="40"/>
    </location>
</feature>
<proteinExistence type="predicted"/>
<sequence length="86" mass="9953">LLCDRVLVRRHLESEWRRRPMLLLRAATPLCLNLVIHLAFVQCFDLVDDNGLCGILIFAIKLGNPTGKRDDLVYSTIFRRHPPKTQ</sequence>
<accession>A0A0R3QZD7</accession>
<keyword evidence="1" id="KW-0472">Membrane</keyword>
<keyword evidence="1" id="KW-0812">Transmembrane</keyword>
<keyword evidence="1" id="KW-1133">Transmembrane helix</keyword>